<reference evidence="8" key="1">
    <citation type="journal article" date="2019" name="Int. J. Syst. Evol. Microbiol.">
        <title>The Global Catalogue of Microorganisms (GCM) 10K type strain sequencing project: providing services to taxonomists for standard genome sequencing and annotation.</title>
        <authorList>
            <consortium name="The Broad Institute Genomics Platform"/>
            <consortium name="The Broad Institute Genome Sequencing Center for Infectious Disease"/>
            <person name="Wu L."/>
            <person name="Ma J."/>
        </authorList>
    </citation>
    <scope>NUCLEOTIDE SEQUENCE [LARGE SCALE GENOMIC DNA]</scope>
    <source>
        <strain evidence="8">JCM 16898</strain>
    </source>
</reference>
<evidence type="ECO:0000259" key="6">
    <source>
        <dbReference type="PROSITE" id="PS50977"/>
    </source>
</evidence>
<dbReference type="PANTHER" id="PTHR30055:SF238">
    <property type="entry name" value="MYCOFACTOCIN BIOSYNTHESIS TRANSCRIPTIONAL REGULATOR MFTR-RELATED"/>
    <property type="match status" value="1"/>
</dbReference>
<dbReference type="PROSITE" id="PS50977">
    <property type="entry name" value="HTH_TETR_2"/>
    <property type="match status" value="1"/>
</dbReference>
<gene>
    <name evidence="7" type="ORF">GCM10022222_31730</name>
</gene>
<evidence type="ECO:0000256" key="5">
    <source>
        <dbReference type="SAM" id="MobiDB-lite"/>
    </source>
</evidence>
<dbReference type="InterPro" id="IPR050109">
    <property type="entry name" value="HTH-type_TetR-like_transc_reg"/>
</dbReference>
<feature type="compositionally biased region" description="Polar residues" evidence="5">
    <location>
        <begin position="201"/>
        <end position="211"/>
    </location>
</feature>
<evidence type="ECO:0000256" key="4">
    <source>
        <dbReference type="PROSITE-ProRule" id="PRU00335"/>
    </source>
</evidence>
<keyword evidence="8" id="KW-1185">Reference proteome</keyword>
<dbReference type="InterPro" id="IPR001647">
    <property type="entry name" value="HTH_TetR"/>
</dbReference>
<evidence type="ECO:0000313" key="8">
    <source>
        <dbReference type="Proteomes" id="UP001500689"/>
    </source>
</evidence>
<dbReference type="Pfam" id="PF00440">
    <property type="entry name" value="TetR_N"/>
    <property type="match status" value="1"/>
</dbReference>
<comment type="caution">
    <text evidence="7">The sequence shown here is derived from an EMBL/GenBank/DDBJ whole genome shotgun (WGS) entry which is preliminary data.</text>
</comment>
<dbReference type="Gene3D" id="1.10.357.10">
    <property type="entry name" value="Tetracycline Repressor, domain 2"/>
    <property type="match status" value="1"/>
</dbReference>
<dbReference type="Proteomes" id="UP001500689">
    <property type="component" value="Unassembled WGS sequence"/>
</dbReference>
<evidence type="ECO:0000256" key="2">
    <source>
        <dbReference type="ARBA" id="ARBA00023125"/>
    </source>
</evidence>
<dbReference type="SUPFAM" id="SSF46689">
    <property type="entry name" value="Homeodomain-like"/>
    <property type="match status" value="1"/>
</dbReference>
<dbReference type="EMBL" id="BAAAZN010000006">
    <property type="protein sequence ID" value="GAA3545763.1"/>
    <property type="molecule type" value="Genomic_DNA"/>
</dbReference>
<protein>
    <submittedName>
        <fullName evidence="7">TetR/AcrR family transcriptional regulator</fullName>
    </submittedName>
</protein>
<name>A0ABP6W7F5_9PSEU</name>
<feature type="domain" description="HTH tetR-type" evidence="6">
    <location>
        <begin position="12"/>
        <end position="72"/>
    </location>
</feature>
<feature type="region of interest" description="Disordered" evidence="5">
    <location>
        <begin position="190"/>
        <end position="211"/>
    </location>
</feature>
<keyword evidence="3" id="KW-0804">Transcription</keyword>
<feature type="DNA-binding region" description="H-T-H motif" evidence="4">
    <location>
        <begin position="35"/>
        <end position="54"/>
    </location>
</feature>
<accession>A0ABP6W7F5</accession>
<proteinExistence type="predicted"/>
<evidence type="ECO:0000256" key="3">
    <source>
        <dbReference type="ARBA" id="ARBA00023163"/>
    </source>
</evidence>
<dbReference type="InterPro" id="IPR009057">
    <property type="entry name" value="Homeodomain-like_sf"/>
</dbReference>
<organism evidence="7 8">
    <name type="scientific">Amycolatopsis ultiminotia</name>
    <dbReference type="NCBI Taxonomy" id="543629"/>
    <lineage>
        <taxon>Bacteria</taxon>
        <taxon>Bacillati</taxon>
        <taxon>Actinomycetota</taxon>
        <taxon>Actinomycetes</taxon>
        <taxon>Pseudonocardiales</taxon>
        <taxon>Pseudonocardiaceae</taxon>
        <taxon>Amycolatopsis</taxon>
    </lineage>
</organism>
<evidence type="ECO:0000256" key="1">
    <source>
        <dbReference type="ARBA" id="ARBA00023015"/>
    </source>
</evidence>
<keyword evidence="1" id="KW-0805">Transcription regulation</keyword>
<dbReference type="PRINTS" id="PR00455">
    <property type="entry name" value="HTHTETR"/>
</dbReference>
<dbReference type="PANTHER" id="PTHR30055">
    <property type="entry name" value="HTH-TYPE TRANSCRIPTIONAL REGULATOR RUTR"/>
    <property type="match status" value="1"/>
</dbReference>
<evidence type="ECO:0000313" key="7">
    <source>
        <dbReference type="EMBL" id="GAA3545763.1"/>
    </source>
</evidence>
<keyword evidence="2 4" id="KW-0238">DNA-binding</keyword>
<sequence length="211" mass="22751">MTYAVAVARWEPNAGQRLASAALTLFAERGYDATTVNDISERAGLTKSTFFRHCNDKREVLFLGQDGMTARLAEAVHASTPETPPADVLAAVLDAIGTFFPEEIRAAATMRATVVAAHAELRERELLKGAELSSAIENAVRKQGRGETAARFLSALGLLALDITYHRWIADPDERSYRDHAAETLDELVAQASELPGPADTTRTTSGRSPG</sequence>